<name>A0A1A9WHG5_9MUSC</name>
<feature type="region of interest" description="Disordered" evidence="1">
    <location>
        <begin position="50"/>
        <end position="85"/>
    </location>
</feature>
<reference evidence="3" key="1">
    <citation type="submission" date="2014-03" db="EMBL/GenBank/DDBJ databases">
        <authorList>
            <person name="Aksoy S."/>
            <person name="Warren W."/>
            <person name="Wilson R.K."/>
        </authorList>
    </citation>
    <scope>NUCLEOTIDE SEQUENCE [LARGE SCALE GENOMIC DNA]</scope>
    <source>
        <strain evidence="3">IAEA</strain>
    </source>
</reference>
<evidence type="ECO:0000256" key="1">
    <source>
        <dbReference type="SAM" id="MobiDB-lite"/>
    </source>
</evidence>
<evidence type="ECO:0000313" key="3">
    <source>
        <dbReference type="Proteomes" id="UP000091820"/>
    </source>
</evidence>
<reference evidence="2" key="2">
    <citation type="submission" date="2020-05" db="UniProtKB">
        <authorList>
            <consortium name="EnsemblMetazoa"/>
        </authorList>
    </citation>
    <scope>IDENTIFICATION</scope>
    <source>
        <strain evidence="2">IAEA</strain>
    </source>
</reference>
<keyword evidence="3" id="KW-1185">Reference proteome</keyword>
<feature type="region of interest" description="Disordered" evidence="1">
    <location>
        <begin position="1"/>
        <end position="36"/>
    </location>
</feature>
<sequence length="85" mass="9054">MQGPRGRRSSASSSSSITTARTPSISSPINSHTASYHPDERIFETVTNFSPMCPSASQSTFGSISSATNLQSPPPPPGYRRIPDE</sequence>
<dbReference type="Proteomes" id="UP000091820">
    <property type="component" value="Unassembled WGS sequence"/>
</dbReference>
<feature type="compositionally biased region" description="Polar residues" evidence="1">
    <location>
        <begin position="50"/>
        <end position="71"/>
    </location>
</feature>
<accession>A0A1A9WHG5</accession>
<proteinExistence type="predicted"/>
<evidence type="ECO:0000313" key="2">
    <source>
        <dbReference type="EnsemblMetazoa" id="GBRI019887-PA"/>
    </source>
</evidence>
<organism evidence="2 3">
    <name type="scientific">Glossina brevipalpis</name>
    <dbReference type="NCBI Taxonomy" id="37001"/>
    <lineage>
        <taxon>Eukaryota</taxon>
        <taxon>Metazoa</taxon>
        <taxon>Ecdysozoa</taxon>
        <taxon>Arthropoda</taxon>
        <taxon>Hexapoda</taxon>
        <taxon>Insecta</taxon>
        <taxon>Pterygota</taxon>
        <taxon>Neoptera</taxon>
        <taxon>Endopterygota</taxon>
        <taxon>Diptera</taxon>
        <taxon>Brachycera</taxon>
        <taxon>Muscomorpha</taxon>
        <taxon>Hippoboscoidea</taxon>
        <taxon>Glossinidae</taxon>
        <taxon>Glossina</taxon>
    </lineage>
</organism>
<protein>
    <submittedName>
        <fullName evidence="2">Uncharacterized protein</fullName>
    </submittedName>
</protein>
<dbReference type="AlphaFoldDB" id="A0A1A9WHG5"/>
<feature type="compositionally biased region" description="Low complexity" evidence="1">
    <location>
        <begin position="9"/>
        <end position="29"/>
    </location>
</feature>
<dbReference type="EnsemblMetazoa" id="GBRI019887-RA">
    <property type="protein sequence ID" value="GBRI019887-PA"/>
    <property type="gene ID" value="GBRI019887"/>
</dbReference>
<dbReference type="VEuPathDB" id="VectorBase:GBRI019887"/>